<evidence type="ECO:0000259" key="1">
    <source>
        <dbReference type="PROSITE" id="PS50943"/>
    </source>
</evidence>
<reference evidence="2 3" key="1">
    <citation type="submission" date="2023-07" db="EMBL/GenBank/DDBJ databases">
        <title>Comparative genomics of wheat-associated soil bacteria to identify genetic determinants of phenazine resistance.</title>
        <authorList>
            <person name="Mouncey N."/>
        </authorList>
    </citation>
    <scope>NUCLEOTIDE SEQUENCE [LARGE SCALE GENOMIC DNA]</scope>
    <source>
        <strain evidence="2 3">W2I16</strain>
    </source>
</reference>
<keyword evidence="3" id="KW-1185">Reference proteome</keyword>
<dbReference type="InterPro" id="IPR043917">
    <property type="entry name" value="DUF5753"/>
</dbReference>
<dbReference type="PROSITE" id="PS50943">
    <property type="entry name" value="HTH_CROC1"/>
    <property type="match status" value="1"/>
</dbReference>
<dbReference type="EMBL" id="JAUSZS010000002">
    <property type="protein sequence ID" value="MDQ0931464.1"/>
    <property type="molecule type" value="Genomic_DNA"/>
</dbReference>
<dbReference type="RefSeq" id="WP_307625530.1">
    <property type="nucleotide sequence ID" value="NZ_JAUSZS010000002.1"/>
</dbReference>
<dbReference type="SMART" id="SM00530">
    <property type="entry name" value="HTH_XRE"/>
    <property type="match status" value="1"/>
</dbReference>
<evidence type="ECO:0000313" key="3">
    <source>
        <dbReference type="Proteomes" id="UP001223072"/>
    </source>
</evidence>
<dbReference type="InterPro" id="IPR010982">
    <property type="entry name" value="Lambda_DNA-bd_dom_sf"/>
</dbReference>
<comment type="caution">
    <text evidence="2">The sequence shown here is derived from an EMBL/GenBank/DDBJ whole genome shotgun (WGS) entry which is preliminary data.</text>
</comment>
<dbReference type="Pfam" id="PF13560">
    <property type="entry name" value="HTH_31"/>
    <property type="match status" value="1"/>
</dbReference>
<proteinExistence type="predicted"/>
<dbReference type="InterPro" id="IPR001387">
    <property type="entry name" value="Cro/C1-type_HTH"/>
</dbReference>
<organism evidence="2 3">
    <name type="scientific">Streptomyces turgidiscabies</name>
    <dbReference type="NCBI Taxonomy" id="85558"/>
    <lineage>
        <taxon>Bacteria</taxon>
        <taxon>Bacillati</taxon>
        <taxon>Actinomycetota</taxon>
        <taxon>Actinomycetes</taxon>
        <taxon>Kitasatosporales</taxon>
        <taxon>Streptomycetaceae</taxon>
        <taxon>Streptomyces</taxon>
    </lineage>
</organism>
<dbReference type="Proteomes" id="UP001223072">
    <property type="component" value="Unassembled WGS sequence"/>
</dbReference>
<evidence type="ECO:0000313" key="2">
    <source>
        <dbReference type="EMBL" id="MDQ0931464.1"/>
    </source>
</evidence>
<dbReference type="Gene3D" id="1.10.260.40">
    <property type="entry name" value="lambda repressor-like DNA-binding domains"/>
    <property type="match status" value="1"/>
</dbReference>
<dbReference type="Pfam" id="PF19054">
    <property type="entry name" value="DUF5753"/>
    <property type="match status" value="1"/>
</dbReference>
<feature type="domain" description="HTH cro/C1-type" evidence="1">
    <location>
        <begin position="25"/>
        <end position="80"/>
    </location>
</feature>
<gene>
    <name evidence="2" type="ORF">QFZ49_001371</name>
</gene>
<sequence length="295" mass="32829">MDENPHMTTAQTQTPVLRRRLGGLLRQYRKAAALTLAQAARILGWENTRLSRVETGQYQIKAAEVRTLLGAYGVTDTDTINEVTRVINSGHRAWWAAYADVLPKTYADSIALESEAVTIRAYFPQLIPALLQTPAYAHAIISSSPREVTQRTATALVQVRQARKEVLTRPTDPTELRTVIDESALYPRVGSPTDLARDQLLSLLHLSERENIILRVMPLDAPVHSGLTGNMTIMDFQHPWPSLVTVDHTRGGVFLEEPEDVTAFTEVFDAVFEAALPTDQSRDVIKKYLKGIPHG</sequence>
<name>A0ABU0RHJ6_9ACTN</name>
<accession>A0ABU0RHJ6</accession>
<protein>
    <submittedName>
        <fullName evidence="2">Transcriptional regulator with XRE-family HTH domain</fullName>
    </submittedName>
</protein>
<dbReference type="SUPFAM" id="SSF47413">
    <property type="entry name" value="lambda repressor-like DNA-binding domains"/>
    <property type="match status" value="1"/>
</dbReference>